<accession>Q114L3</accession>
<evidence type="ECO:0000256" key="1">
    <source>
        <dbReference type="ARBA" id="ARBA00022475"/>
    </source>
</evidence>
<gene>
    <name evidence="6" type="ordered locus">Tery_1803</name>
</gene>
<keyword evidence="4" id="KW-1133">Transmembrane helix</keyword>
<protein>
    <recommendedName>
        <fullName evidence="7">LPS export ABC transporter periplasmic protein LptC</fullName>
    </recommendedName>
</protein>
<proteinExistence type="predicted"/>
<keyword evidence="1" id="KW-1003">Cell membrane</keyword>
<keyword evidence="5" id="KW-0472">Membrane</keyword>
<dbReference type="GO" id="GO:0017089">
    <property type="term" value="F:glycolipid transfer activity"/>
    <property type="evidence" value="ECO:0007669"/>
    <property type="project" value="TreeGrafter"/>
</dbReference>
<keyword evidence="3" id="KW-0812">Transmembrane</keyword>
<evidence type="ECO:0000256" key="5">
    <source>
        <dbReference type="ARBA" id="ARBA00023136"/>
    </source>
</evidence>
<dbReference type="Pfam" id="PF06835">
    <property type="entry name" value="LptC"/>
    <property type="match status" value="2"/>
</dbReference>
<dbReference type="GO" id="GO:0005886">
    <property type="term" value="C:plasma membrane"/>
    <property type="evidence" value="ECO:0007669"/>
    <property type="project" value="InterPro"/>
</dbReference>
<dbReference type="NCBIfam" id="TIGR04409">
    <property type="entry name" value="LptC_YrbK"/>
    <property type="match status" value="1"/>
</dbReference>
<dbReference type="PANTHER" id="PTHR37481:SF1">
    <property type="entry name" value="LIPOPOLYSACCHARIDE EXPORT SYSTEM PROTEIN LPTC"/>
    <property type="match status" value="1"/>
</dbReference>
<dbReference type="RefSeq" id="WP_011611436.1">
    <property type="nucleotide sequence ID" value="NC_008312.1"/>
</dbReference>
<evidence type="ECO:0008006" key="7">
    <source>
        <dbReference type="Google" id="ProtNLM"/>
    </source>
</evidence>
<dbReference type="PANTHER" id="PTHR37481">
    <property type="entry name" value="LIPOPOLYSACCHARIDE EXPORT SYSTEM PROTEIN LPTC"/>
    <property type="match status" value="1"/>
</dbReference>
<dbReference type="EMBL" id="CP000393">
    <property type="protein sequence ID" value="ABG51061.1"/>
    <property type="molecule type" value="Genomic_DNA"/>
</dbReference>
<dbReference type="STRING" id="203124.Tery_1803"/>
<evidence type="ECO:0000256" key="2">
    <source>
        <dbReference type="ARBA" id="ARBA00022519"/>
    </source>
</evidence>
<dbReference type="InterPro" id="IPR026265">
    <property type="entry name" value="LptC"/>
</dbReference>
<dbReference type="PROSITE" id="PS51257">
    <property type="entry name" value="PROKAR_LIPOPROTEIN"/>
    <property type="match status" value="1"/>
</dbReference>
<dbReference type="Gene3D" id="2.60.450.10">
    <property type="entry name" value="Lipopolysaccharide (LPS) transport protein A like domain"/>
    <property type="match status" value="1"/>
</dbReference>
<dbReference type="eggNOG" id="COG3117">
    <property type="taxonomic scope" value="Bacteria"/>
</dbReference>
<reference evidence="6" key="1">
    <citation type="submission" date="2006-06" db="EMBL/GenBank/DDBJ databases">
        <title>Complete sequence of Trichodesmium erythraeum IMS101.</title>
        <authorList>
            <consortium name="US DOE Joint Genome Institute"/>
            <person name="Copeland A."/>
            <person name="Lucas S."/>
            <person name="Lapidus A."/>
            <person name="Barry K."/>
            <person name="Detter J.C."/>
            <person name="Glavina del Rio T."/>
            <person name="Hammon N."/>
            <person name="Israni S."/>
            <person name="Dalin E."/>
            <person name="Tice H."/>
            <person name="Pitluck S."/>
            <person name="Kiss H."/>
            <person name="Munk A.C."/>
            <person name="Brettin T."/>
            <person name="Bruce D."/>
            <person name="Han C."/>
            <person name="Tapia R."/>
            <person name="Gilna P."/>
            <person name="Schmutz J."/>
            <person name="Larimer F."/>
            <person name="Land M."/>
            <person name="Hauser L."/>
            <person name="Kyrpides N."/>
            <person name="Kim E."/>
            <person name="Richardson P."/>
        </authorList>
    </citation>
    <scope>NUCLEOTIDE SEQUENCE [LARGE SCALE GENOMIC DNA]</scope>
    <source>
        <strain evidence="6">IMS101</strain>
    </source>
</reference>
<evidence type="ECO:0000313" key="6">
    <source>
        <dbReference type="EMBL" id="ABG51061.1"/>
    </source>
</evidence>
<name>Q114L3_TRIEI</name>
<dbReference type="GO" id="GO:0030288">
    <property type="term" value="C:outer membrane-bounded periplasmic space"/>
    <property type="evidence" value="ECO:0007669"/>
    <property type="project" value="TreeGrafter"/>
</dbReference>
<dbReference type="GO" id="GO:0015221">
    <property type="term" value="F:lipopolysaccharide transmembrane transporter activity"/>
    <property type="evidence" value="ECO:0007669"/>
    <property type="project" value="InterPro"/>
</dbReference>
<evidence type="ECO:0000256" key="3">
    <source>
        <dbReference type="ARBA" id="ARBA00022692"/>
    </source>
</evidence>
<dbReference type="InterPro" id="IPR052363">
    <property type="entry name" value="LPS_export_LptC"/>
</dbReference>
<dbReference type="KEGG" id="ter:Tery_1803"/>
<dbReference type="HOGENOM" id="CLU_060279_0_0_3"/>
<dbReference type="OrthoDB" id="460011at2"/>
<keyword evidence="2" id="KW-0997">Cell inner membrane</keyword>
<organism evidence="6">
    <name type="scientific">Trichodesmium erythraeum (strain IMS101)</name>
    <dbReference type="NCBI Taxonomy" id="203124"/>
    <lineage>
        <taxon>Bacteria</taxon>
        <taxon>Bacillati</taxon>
        <taxon>Cyanobacteriota</taxon>
        <taxon>Cyanophyceae</taxon>
        <taxon>Oscillatoriophycideae</taxon>
        <taxon>Oscillatoriales</taxon>
        <taxon>Microcoleaceae</taxon>
        <taxon>Trichodesmium</taxon>
    </lineage>
</organism>
<sequence>MKIPNNDYFYFQKSSIILLILVNLFIGITGCNQENIPEKSISNEAIESDLTLNDVTLEEASEAGEMLWRVKSKRASYVKNQELVRVTKPEGELFRDGRLAYKITALQGEVYQDGDKILLIEEIEVYDIQNKIIIRGQQLEWLTEPGIIIVRNNITGNNEQLQASAQMAKVISLEKRVEFYGQVVAMFKEPVVKIKTDQLFWEVDQKKLIANKPIKIEELKDKQVIGIAYGEESEFNLESKIATMKKNVQLLRIDPKIQISSDLMIWNMPQDLIDSPGPIRVLEQGEKVVLQANKGQGNFQKNVFVLSGDVVGIGQENQAQLNSDRLTWYLNNQTFEAEGNVFYRQVDPPFNVRGLRAVGQLKNDTVIIQGGNSNVVTEIIPQ</sequence>
<dbReference type="InterPro" id="IPR010664">
    <property type="entry name" value="LipoPS_assembly_LptC-rel"/>
</dbReference>
<dbReference type="AlphaFoldDB" id="Q114L3"/>
<evidence type="ECO:0000256" key="4">
    <source>
        <dbReference type="ARBA" id="ARBA00022989"/>
    </source>
</evidence>